<evidence type="ECO:0000313" key="1">
    <source>
        <dbReference type="EMBL" id="KAI0069298.1"/>
    </source>
</evidence>
<dbReference type="Proteomes" id="UP000814140">
    <property type="component" value="Unassembled WGS sequence"/>
</dbReference>
<reference evidence="1" key="1">
    <citation type="submission" date="2021-03" db="EMBL/GenBank/DDBJ databases">
        <authorList>
            <consortium name="DOE Joint Genome Institute"/>
            <person name="Ahrendt S."/>
            <person name="Looney B.P."/>
            <person name="Miyauchi S."/>
            <person name="Morin E."/>
            <person name="Drula E."/>
            <person name="Courty P.E."/>
            <person name="Chicoki N."/>
            <person name="Fauchery L."/>
            <person name="Kohler A."/>
            <person name="Kuo A."/>
            <person name="Labutti K."/>
            <person name="Pangilinan J."/>
            <person name="Lipzen A."/>
            <person name="Riley R."/>
            <person name="Andreopoulos W."/>
            <person name="He G."/>
            <person name="Johnson J."/>
            <person name="Barry K.W."/>
            <person name="Grigoriev I.V."/>
            <person name="Nagy L."/>
            <person name="Hibbett D."/>
            <person name="Henrissat B."/>
            <person name="Matheny P.B."/>
            <person name="Labbe J."/>
            <person name="Martin F."/>
        </authorList>
    </citation>
    <scope>NUCLEOTIDE SEQUENCE</scope>
    <source>
        <strain evidence="1">HHB10654</strain>
    </source>
</reference>
<accession>A0ACB8TLL4</accession>
<dbReference type="EMBL" id="MU277187">
    <property type="protein sequence ID" value="KAI0069298.1"/>
    <property type="molecule type" value="Genomic_DNA"/>
</dbReference>
<name>A0ACB8TLL4_9AGAM</name>
<keyword evidence="2" id="KW-1185">Reference proteome</keyword>
<sequence>MRKAARSSTVRRSDSLGYYDRAYGAAVSTSYALVNHVAWASNSTCTWKPCLICSPRFSCAYLIRQWNCAFNLTQAPFIVYRGLGPVLHMNRCPRTAGQLAEATLVMDNPKLKSSIDSLPIANLSTNYVEMAVPGGRYSHLSLYKGAHRSLH</sequence>
<proteinExistence type="predicted"/>
<protein>
    <submittedName>
        <fullName evidence="1">Uncharacterized protein</fullName>
    </submittedName>
</protein>
<organism evidence="1 2">
    <name type="scientific">Artomyces pyxidatus</name>
    <dbReference type="NCBI Taxonomy" id="48021"/>
    <lineage>
        <taxon>Eukaryota</taxon>
        <taxon>Fungi</taxon>
        <taxon>Dikarya</taxon>
        <taxon>Basidiomycota</taxon>
        <taxon>Agaricomycotina</taxon>
        <taxon>Agaricomycetes</taxon>
        <taxon>Russulales</taxon>
        <taxon>Auriscalpiaceae</taxon>
        <taxon>Artomyces</taxon>
    </lineage>
</organism>
<gene>
    <name evidence="1" type="ORF">BV25DRAFT_122329</name>
</gene>
<evidence type="ECO:0000313" key="2">
    <source>
        <dbReference type="Proteomes" id="UP000814140"/>
    </source>
</evidence>
<reference evidence="1" key="2">
    <citation type="journal article" date="2022" name="New Phytol.">
        <title>Evolutionary transition to the ectomycorrhizal habit in the genomes of a hyperdiverse lineage of mushroom-forming fungi.</title>
        <authorList>
            <person name="Looney B."/>
            <person name="Miyauchi S."/>
            <person name="Morin E."/>
            <person name="Drula E."/>
            <person name="Courty P.E."/>
            <person name="Kohler A."/>
            <person name="Kuo A."/>
            <person name="LaButti K."/>
            <person name="Pangilinan J."/>
            <person name="Lipzen A."/>
            <person name="Riley R."/>
            <person name="Andreopoulos W."/>
            <person name="He G."/>
            <person name="Johnson J."/>
            <person name="Nolan M."/>
            <person name="Tritt A."/>
            <person name="Barry K.W."/>
            <person name="Grigoriev I.V."/>
            <person name="Nagy L.G."/>
            <person name="Hibbett D."/>
            <person name="Henrissat B."/>
            <person name="Matheny P.B."/>
            <person name="Labbe J."/>
            <person name="Martin F.M."/>
        </authorList>
    </citation>
    <scope>NUCLEOTIDE SEQUENCE</scope>
    <source>
        <strain evidence="1">HHB10654</strain>
    </source>
</reference>
<comment type="caution">
    <text evidence="1">The sequence shown here is derived from an EMBL/GenBank/DDBJ whole genome shotgun (WGS) entry which is preliminary data.</text>
</comment>